<dbReference type="GeneID" id="30321253"/>
<dbReference type="PANTHER" id="PTHR33420">
    <property type="entry name" value="FIMBRIAL SUBUNIT ELFA-RELATED"/>
    <property type="match status" value="1"/>
</dbReference>
<evidence type="ECO:0000313" key="1">
    <source>
        <dbReference type="EMBL" id="VTR35171.1"/>
    </source>
</evidence>
<dbReference type="KEGG" id="sfw:WN53_13850"/>
<name>A0A0F7HCF2_SERFO</name>
<dbReference type="InterPro" id="IPR050263">
    <property type="entry name" value="Bact_Fimbrial_Adh_Pro"/>
</dbReference>
<gene>
    <name evidence="1" type="primary">fimG_2</name>
    <name evidence="1" type="ORF">NCTC12965_03752</name>
</gene>
<protein>
    <submittedName>
        <fullName evidence="1">Fimbrial-like adhesin protein SfmF</fullName>
    </submittedName>
</protein>
<dbReference type="Gene3D" id="2.60.40.1090">
    <property type="entry name" value="Fimbrial-type adhesion domain"/>
    <property type="match status" value="1"/>
</dbReference>
<accession>A0A0F7HCF2</accession>
<dbReference type="InterPro" id="IPR008966">
    <property type="entry name" value="Adhesion_dom_sf"/>
</dbReference>
<organism evidence="1">
    <name type="scientific">Serratia fonticola</name>
    <dbReference type="NCBI Taxonomy" id="47917"/>
    <lineage>
        <taxon>Bacteria</taxon>
        <taxon>Pseudomonadati</taxon>
        <taxon>Pseudomonadota</taxon>
        <taxon>Gammaproteobacteria</taxon>
        <taxon>Enterobacterales</taxon>
        <taxon>Yersiniaceae</taxon>
        <taxon>Serratia</taxon>
    </lineage>
</organism>
<sequence>MKAVVKHVLLVLLAMAMGYNNAIADPVNINITGNVVASPCVVNNNNSDLNVDLGTSIQANTLETAGAGTTPKAFNLLLTSCPVGTSNVTVTFTGTAAAAPQTNMYLNTGVATPLAVELSSGGTILGNSSTLTQAVQADRTVTYALSARAVTPTGNVMPGSIIALVQANFTYN</sequence>
<dbReference type="EMBL" id="CABEEZ010000077">
    <property type="protein sequence ID" value="VTR35171.1"/>
    <property type="molecule type" value="Genomic_DNA"/>
</dbReference>
<proteinExistence type="predicted"/>
<reference evidence="1" key="1">
    <citation type="submission" date="2019-05" db="EMBL/GenBank/DDBJ databases">
        <authorList>
            <consortium name="Pathogen Informatics"/>
        </authorList>
    </citation>
    <scope>NUCLEOTIDE SEQUENCE [LARGE SCALE GENOMIC DNA]</scope>
    <source>
        <strain evidence="1">NCTC12965</strain>
    </source>
</reference>
<dbReference type="GO" id="GO:0009289">
    <property type="term" value="C:pilus"/>
    <property type="evidence" value="ECO:0007669"/>
    <property type="project" value="InterPro"/>
</dbReference>
<dbReference type="InterPro" id="IPR036937">
    <property type="entry name" value="Adhesion_dom_fimbrial_sf"/>
</dbReference>
<dbReference type="AlphaFoldDB" id="A0A0F7HCF2"/>
<dbReference type="GO" id="GO:0043709">
    <property type="term" value="P:cell adhesion involved in single-species biofilm formation"/>
    <property type="evidence" value="ECO:0007669"/>
    <property type="project" value="TreeGrafter"/>
</dbReference>
<dbReference type="PANTHER" id="PTHR33420:SF27">
    <property type="entry name" value="PROTEIN FIMG"/>
    <property type="match status" value="1"/>
</dbReference>
<dbReference type="SUPFAM" id="SSF49401">
    <property type="entry name" value="Bacterial adhesins"/>
    <property type="match status" value="1"/>
</dbReference>
<dbReference type="RefSeq" id="WP_024486246.1">
    <property type="nucleotide sequence ID" value="NZ_CAMISF010000001.1"/>
</dbReference>